<name>K1XIL0_9BACT</name>
<evidence type="ECO:0000256" key="3">
    <source>
        <dbReference type="ARBA" id="ARBA00022448"/>
    </source>
</evidence>
<dbReference type="PANTHER" id="PTHR48086">
    <property type="entry name" value="SODIUM/PROLINE SYMPORTER-RELATED"/>
    <property type="match status" value="1"/>
</dbReference>
<keyword evidence="10" id="KW-0472">Membrane</keyword>
<evidence type="ECO:0000313" key="14">
    <source>
        <dbReference type="EMBL" id="EKD25041.1"/>
    </source>
</evidence>
<organism evidence="14">
    <name type="scientific">uncultured bacterium</name>
    <name type="common">gcode 4</name>
    <dbReference type="NCBI Taxonomy" id="1234023"/>
    <lineage>
        <taxon>Bacteria</taxon>
        <taxon>environmental samples</taxon>
    </lineage>
</organism>
<keyword evidence="5" id="KW-0812">Transmembrane</keyword>
<evidence type="ECO:0000256" key="8">
    <source>
        <dbReference type="ARBA" id="ARBA00023053"/>
    </source>
</evidence>
<dbReference type="InterPro" id="IPR038377">
    <property type="entry name" value="Na/Glc_symporter_sf"/>
</dbReference>
<evidence type="ECO:0000256" key="6">
    <source>
        <dbReference type="ARBA" id="ARBA00022847"/>
    </source>
</evidence>
<dbReference type="Gene3D" id="1.20.1730.10">
    <property type="entry name" value="Sodium/glucose cotransporter"/>
    <property type="match status" value="1"/>
</dbReference>
<proteinExistence type="inferred from homology"/>
<comment type="similarity">
    <text evidence="2 13">Belongs to the sodium:solute symporter (SSF) (TC 2.A.21) family.</text>
</comment>
<keyword evidence="6" id="KW-0769">Symport</keyword>
<evidence type="ECO:0000256" key="9">
    <source>
        <dbReference type="ARBA" id="ARBA00023065"/>
    </source>
</evidence>
<dbReference type="PANTHER" id="PTHR48086:SF3">
    <property type="entry name" value="SODIUM_PROLINE SYMPORTER"/>
    <property type="match status" value="1"/>
</dbReference>
<keyword evidence="11" id="KW-0739">Sodium transport</keyword>
<evidence type="ECO:0000256" key="12">
    <source>
        <dbReference type="ARBA" id="ARBA00033708"/>
    </source>
</evidence>
<evidence type="ECO:0000256" key="7">
    <source>
        <dbReference type="ARBA" id="ARBA00022989"/>
    </source>
</evidence>
<dbReference type="CDD" id="cd10322">
    <property type="entry name" value="SLC5sbd"/>
    <property type="match status" value="1"/>
</dbReference>
<accession>K1XIL0</accession>
<dbReference type="GO" id="GO:0005886">
    <property type="term" value="C:plasma membrane"/>
    <property type="evidence" value="ECO:0007669"/>
    <property type="project" value="UniProtKB-SubCell"/>
</dbReference>
<evidence type="ECO:0000256" key="5">
    <source>
        <dbReference type="ARBA" id="ARBA00022692"/>
    </source>
</evidence>
<evidence type="ECO:0000256" key="2">
    <source>
        <dbReference type="ARBA" id="ARBA00006434"/>
    </source>
</evidence>
<evidence type="ECO:0000256" key="13">
    <source>
        <dbReference type="RuleBase" id="RU362091"/>
    </source>
</evidence>
<dbReference type="GO" id="GO:0006814">
    <property type="term" value="P:sodium ion transport"/>
    <property type="evidence" value="ECO:0007669"/>
    <property type="project" value="UniProtKB-KW"/>
</dbReference>
<evidence type="ECO:0008006" key="15">
    <source>
        <dbReference type="Google" id="ProtNLM"/>
    </source>
</evidence>
<dbReference type="EMBL" id="AMFJ01036136">
    <property type="protein sequence ID" value="EKD25041.1"/>
    <property type="molecule type" value="Genomic_DNA"/>
</dbReference>
<keyword evidence="3" id="KW-0813">Transport</keyword>
<dbReference type="Pfam" id="PF00474">
    <property type="entry name" value="SSF"/>
    <property type="match status" value="1"/>
</dbReference>
<dbReference type="InterPro" id="IPR050277">
    <property type="entry name" value="Sodium:Solute_Symporter"/>
</dbReference>
<keyword evidence="9" id="KW-0406">Ion transport</keyword>
<evidence type="ECO:0000256" key="10">
    <source>
        <dbReference type="ARBA" id="ARBA00023136"/>
    </source>
</evidence>
<dbReference type="GO" id="GO:0015293">
    <property type="term" value="F:symporter activity"/>
    <property type="evidence" value="ECO:0007669"/>
    <property type="project" value="UniProtKB-KW"/>
</dbReference>
<evidence type="ECO:0000256" key="11">
    <source>
        <dbReference type="ARBA" id="ARBA00023201"/>
    </source>
</evidence>
<comment type="caution">
    <text evidence="14">The sequence shown here is derived from an EMBL/GenBank/DDBJ whole genome shotgun (WGS) entry which is preliminary data.</text>
</comment>
<dbReference type="PROSITE" id="PS50283">
    <property type="entry name" value="NA_SOLUT_SYMP_3"/>
    <property type="match status" value="1"/>
</dbReference>
<keyword evidence="8" id="KW-0915">Sodium</keyword>
<keyword evidence="4" id="KW-1003">Cell membrane</keyword>
<comment type="catalytic activity">
    <reaction evidence="12">
        <text>L-proline(in) + Na(+)(in) = L-proline(out) + Na(+)(out)</text>
        <dbReference type="Rhea" id="RHEA:28967"/>
        <dbReference type="ChEBI" id="CHEBI:29101"/>
        <dbReference type="ChEBI" id="CHEBI:60039"/>
    </reaction>
</comment>
<protein>
    <recommendedName>
        <fullName evidence="15">Sodium:solute symporter family protein</fullName>
    </recommendedName>
</protein>
<keyword evidence="7" id="KW-1133">Transmembrane helix</keyword>
<gene>
    <name evidence="14" type="ORF">ACD_80C00129G0006</name>
</gene>
<dbReference type="InterPro" id="IPR001734">
    <property type="entry name" value="Na/solute_symporter"/>
</dbReference>
<evidence type="ECO:0000256" key="1">
    <source>
        <dbReference type="ARBA" id="ARBA00004651"/>
    </source>
</evidence>
<comment type="subcellular location">
    <subcellularLocation>
        <location evidence="1">Cell membrane</location>
        <topology evidence="1">Multi-pass membrane protein</topology>
    </subcellularLocation>
</comment>
<evidence type="ECO:0000256" key="4">
    <source>
        <dbReference type="ARBA" id="ARBA00022475"/>
    </source>
</evidence>
<sequence>MNQIYAVILVYFLITFLIVRYFSRKESLQEYFLNNKSSGLRLLIFSNVATLIGAGAVLSAVSAIYDTGISFGITNIISFLFGAIILGVIAKKIAEAGTKYQIYSIVDFFKKRFDRKNEILVLIVQLLLLIIRTTAQIVGITYLINALTGINYYVALGISAGITVLYTAIGGLKIDLITDFLQFWIILIVFIIMAFFGYQHVGSISNLISNLPAGHLNIFNFWGIGFFIGAIVFGGLIYIPNTTHRQRILSAKSKIIASKSFYRSLPFLVFLMGIVIFLGLVASVLLKWINPNTAIFALIQEIMPNKRLIWVWFACILAVIMSSVDSLLVWWSTIIYKNIVPNKNFTEKKWILYARLLTLWFGAICMMIAIVIPDIVTLSLLCSYLALIFVPAVIAGFYAPKVSANASFYSILIPAIILLSLYFVIGKNTFIISTLLSIIIIICYDRVFKKNKIA</sequence>
<reference evidence="14" key="1">
    <citation type="journal article" date="2012" name="Science">
        <title>Fermentation, hydrogen, and sulfur metabolism in multiple uncultivated bacterial phyla.</title>
        <authorList>
            <person name="Wrighton K.C."/>
            <person name="Thomas B.C."/>
            <person name="Sharon I."/>
            <person name="Miller C.S."/>
            <person name="Castelle C.J."/>
            <person name="VerBerkmoes N.C."/>
            <person name="Wilkins M.J."/>
            <person name="Hettich R.L."/>
            <person name="Lipton M.S."/>
            <person name="Williams K.H."/>
            <person name="Long P.E."/>
            <person name="Banfield J.F."/>
        </authorList>
    </citation>
    <scope>NUCLEOTIDE SEQUENCE [LARGE SCALE GENOMIC DNA]</scope>
</reference>
<dbReference type="AlphaFoldDB" id="K1XIL0"/>